<accession>A0A812MWK5</accession>
<reference evidence="1" key="1">
    <citation type="submission" date="2021-02" db="EMBL/GenBank/DDBJ databases">
        <authorList>
            <person name="Dougan E. K."/>
            <person name="Rhodes N."/>
            <person name="Thang M."/>
            <person name="Chan C."/>
        </authorList>
    </citation>
    <scope>NUCLEOTIDE SEQUENCE</scope>
</reference>
<proteinExistence type="predicted"/>
<organism evidence="1 2">
    <name type="scientific">Symbiodinium necroappetens</name>
    <dbReference type="NCBI Taxonomy" id="1628268"/>
    <lineage>
        <taxon>Eukaryota</taxon>
        <taxon>Sar</taxon>
        <taxon>Alveolata</taxon>
        <taxon>Dinophyceae</taxon>
        <taxon>Suessiales</taxon>
        <taxon>Symbiodiniaceae</taxon>
        <taxon>Symbiodinium</taxon>
    </lineage>
</organism>
<dbReference type="EMBL" id="CAJNJA010012030">
    <property type="protein sequence ID" value="CAE7286429.1"/>
    <property type="molecule type" value="Genomic_DNA"/>
</dbReference>
<sequence length="63" mass="6792">ALGPMPRDPIASCKPDRKGMKVIHQASLLLPELMPKLLTFMAASPELPREEPLQKGQAVGSTV</sequence>
<gene>
    <name evidence="1" type="ORF">SNEC2469_LOCUS6999</name>
</gene>
<keyword evidence="2" id="KW-1185">Reference proteome</keyword>
<dbReference type="Proteomes" id="UP000601435">
    <property type="component" value="Unassembled WGS sequence"/>
</dbReference>
<name>A0A812MWK5_9DINO</name>
<comment type="caution">
    <text evidence="1">The sequence shown here is derived from an EMBL/GenBank/DDBJ whole genome shotgun (WGS) entry which is preliminary data.</text>
</comment>
<feature type="non-terminal residue" evidence="1">
    <location>
        <position position="1"/>
    </location>
</feature>
<evidence type="ECO:0000313" key="1">
    <source>
        <dbReference type="EMBL" id="CAE7286429.1"/>
    </source>
</evidence>
<evidence type="ECO:0000313" key="2">
    <source>
        <dbReference type="Proteomes" id="UP000601435"/>
    </source>
</evidence>
<protein>
    <submittedName>
        <fullName evidence="1">Uncharacterized protein</fullName>
    </submittedName>
</protein>
<dbReference type="AlphaFoldDB" id="A0A812MWK5"/>